<dbReference type="GO" id="GO:0005737">
    <property type="term" value="C:cytoplasm"/>
    <property type="evidence" value="ECO:0007669"/>
    <property type="project" value="UniProtKB-SubCell"/>
</dbReference>
<comment type="similarity">
    <text evidence="4">Belongs to the R-transferase family. Bpt subfamily.</text>
</comment>
<dbReference type="HAMAP" id="MF_00689">
    <property type="entry name" value="Bpt"/>
    <property type="match status" value="1"/>
</dbReference>
<dbReference type="GO" id="GO:0071596">
    <property type="term" value="P:ubiquitin-dependent protein catabolic process via the N-end rule pathway"/>
    <property type="evidence" value="ECO:0007669"/>
    <property type="project" value="InterPro"/>
</dbReference>
<organism evidence="7 10">
    <name type="scientific">Pseudoalteromonas aurantia</name>
    <dbReference type="NCBI Taxonomy" id="43654"/>
    <lineage>
        <taxon>Bacteria</taxon>
        <taxon>Pseudomonadati</taxon>
        <taxon>Pseudomonadota</taxon>
        <taxon>Gammaproteobacteria</taxon>
        <taxon>Alteromonadales</taxon>
        <taxon>Pseudoalteromonadaceae</taxon>
        <taxon>Pseudoalteromonas</taxon>
    </lineage>
</organism>
<sequence>MTEHFPSKIGLSQQFSCSYLPEQQEQLLVILDQNCYSPEHFEGLLELGFRRSGDQIYRPHCPKCNACESLRLPVQQFNASKSQKRKWNKLSDEFRIEINQQEQPNYYTLYEKYISLRHQDGSMYPPNHLQYESFLFCQWLPITFIELWHLETLIAVAVTDTMPNSLSAIYTFFDPDYEHYSLGTIMILAQINYARETHRQHLYLGYQIDSCKKMRYKTNYKPAQRFVNDIWVHSDTRQKSS</sequence>
<accession>A0A5S3V8Y4</accession>
<evidence type="ECO:0000313" key="10">
    <source>
        <dbReference type="Proteomes" id="UP000307217"/>
    </source>
</evidence>
<evidence type="ECO:0000259" key="5">
    <source>
        <dbReference type="Pfam" id="PF04376"/>
    </source>
</evidence>
<dbReference type="Proteomes" id="UP000307217">
    <property type="component" value="Unassembled WGS sequence"/>
</dbReference>
<reference evidence="9 10" key="1">
    <citation type="submission" date="2018-01" db="EMBL/GenBank/DDBJ databases">
        <authorList>
            <person name="Paulsen S."/>
            <person name="Gram L.K."/>
        </authorList>
    </citation>
    <scope>NUCLEOTIDE SEQUENCE [LARGE SCALE GENOMIC DNA]</scope>
    <source>
        <strain evidence="7 10">S3790</strain>
        <strain evidence="8 9">S3895</strain>
    </source>
</reference>
<evidence type="ECO:0000313" key="8">
    <source>
        <dbReference type="EMBL" id="TMO78205.1"/>
    </source>
</evidence>
<feature type="domain" description="N-end rule aminoacyl transferase C-terminal" evidence="6">
    <location>
        <begin position="106"/>
        <end position="225"/>
    </location>
</feature>
<protein>
    <recommendedName>
        <fullName evidence="4">Aspartate/glutamate leucyltransferase</fullName>
        <ecNumber evidence="4">2.3.2.29</ecNumber>
    </recommendedName>
</protein>
<feature type="domain" description="N-end aminoacyl transferase N-terminal" evidence="5">
    <location>
        <begin position="16"/>
        <end position="85"/>
    </location>
</feature>
<comment type="catalytic activity">
    <reaction evidence="4">
        <text>N-terminal L-aspartyl-[protein] + L-leucyl-tRNA(Leu) = N-terminal L-leucyl-L-aspartyl-[protein] + tRNA(Leu) + H(+)</text>
        <dbReference type="Rhea" id="RHEA:50420"/>
        <dbReference type="Rhea" id="RHEA-COMP:9613"/>
        <dbReference type="Rhea" id="RHEA-COMP:9622"/>
        <dbReference type="Rhea" id="RHEA-COMP:12669"/>
        <dbReference type="Rhea" id="RHEA-COMP:12674"/>
        <dbReference type="ChEBI" id="CHEBI:15378"/>
        <dbReference type="ChEBI" id="CHEBI:64720"/>
        <dbReference type="ChEBI" id="CHEBI:78442"/>
        <dbReference type="ChEBI" id="CHEBI:78494"/>
        <dbReference type="ChEBI" id="CHEBI:133042"/>
        <dbReference type="EC" id="2.3.2.29"/>
    </reaction>
</comment>
<dbReference type="NCBIfam" id="NF002345">
    <property type="entry name" value="PRK01305.2-2"/>
    <property type="match status" value="1"/>
</dbReference>
<dbReference type="EMBL" id="PNBW01000016">
    <property type="protein sequence ID" value="TMO78205.1"/>
    <property type="molecule type" value="Genomic_DNA"/>
</dbReference>
<dbReference type="PANTHER" id="PTHR21367">
    <property type="entry name" value="ARGININE-TRNA-PROTEIN TRANSFERASE 1"/>
    <property type="match status" value="1"/>
</dbReference>
<comment type="function">
    <text evidence="4">Functions in the N-end rule pathway of protein degradation where it conjugates Leu from its aminoacyl-tRNA to the N-termini of proteins containing an N-terminal aspartate or glutamate.</text>
</comment>
<keyword evidence="3 4" id="KW-0012">Acyltransferase</keyword>
<dbReference type="OrthoDB" id="9782022at2"/>
<dbReference type="Pfam" id="PF04376">
    <property type="entry name" value="ATE_N"/>
    <property type="match status" value="1"/>
</dbReference>
<keyword evidence="9" id="KW-1185">Reference proteome</keyword>
<evidence type="ECO:0000256" key="4">
    <source>
        <dbReference type="HAMAP-Rule" id="MF_00689"/>
    </source>
</evidence>
<gene>
    <name evidence="4" type="primary">bpt</name>
    <name evidence="7" type="ORF">CWC19_12140</name>
    <name evidence="8" type="ORF">CWC20_02245</name>
</gene>
<dbReference type="NCBIfam" id="NF002346">
    <property type="entry name" value="PRK01305.2-3"/>
    <property type="match status" value="1"/>
</dbReference>
<evidence type="ECO:0000313" key="7">
    <source>
        <dbReference type="EMBL" id="TMO67836.1"/>
    </source>
</evidence>
<dbReference type="GO" id="GO:0004057">
    <property type="term" value="F:arginyl-tRNA--protein transferase activity"/>
    <property type="evidence" value="ECO:0007669"/>
    <property type="project" value="InterPro"/>
</dbReference>
<evidence type="ECO:0000256" key="3">
    <source>
        <dbReference type="ARBA" id="ARBA00023315"/>
    </source>
</evidence>
<evidence type="ECO:0000256" key="1">
    <source>
        <dbReference type="ARBA" id="ARBA00022490"/>
    </source>
</evidence>
<dbReference type="EC" id="2.3.2.29" evidence="4"/>
<reference evidence="9 10" key="2">
    <citation type="submission" date="2019-06" db="EMBL/GenBank/DDBJ databases">
        <title>Co-occurence of chitin degradation, pigmentation and bioactivity in marine Pseudoalteromonas.</title>
        <authorList>
            <person name="Sonnenschein E.C."/>
            <person name="Bech P.K."/>
        </authorList>
    </citation>
    <scope>NUCLEOTIDE SEQUENCE [LARGE SCALE GENOMIC DNA]</scope>
    <source>
        <strain evidence="10">S3790</strain>
        <strain evidence="8 9">S3895</strain>
    </source>
</reference>
<evidence type="ECO:0000313" key="9">
    <source>
        <dbReference type="Proteomes" id="UP000307164"/>
    </source>
</evidence>
<dbReference type="PANTHER" id="PTHR21367:SF1">
    <property type="entry name" value="ARGINYL-TRNA--PROTEIN TRANSFERASE 1"/>
    <property type="match status" value="1"/>
</dbReference>
<dbReference type="AlphaFoldDB" id="A0A5S3V8Y4"/>
<dbReference type="Pfam" id="PF04377">
    <property type="entry name" value="ATE_C"/>
    <property type="match status" value="1"/>
</dbReference>
<comment type="catalytic activity">
    <reaction evidence="4">
        <text>N-terminal L-glutamyl-[protein] + L-leucyl-tRNA(Leu) = N-terminal L-leucyl-L-glutamyl-[protein] + tRNA(Leu) + H(+)</text>
        <dbReference type="Rhea" id="RHEA:50412"/>
        <dbReference type="Rhea" id="RHEA-COMP:9613"/>
        <dbReference type="Rhea" id="RHEA-COMP:9622"/>
        <dbReference type="Rhea" id="RHEA-COMP:12664"/>
        <dbReference type="Rhea" id="RHEA-COMP:12668"/>
        <dbReference type="ChEBI" id="CHEBI:15378"/>
        <dbReference type="ChEBI" id="CHEBI:64721"/>
        <dbReference type="ChEBI" id="CHEBI:78442"/>
        <dbReference type="ChEBI" id="CHEBI:78494"/>
        <dbReference type="ChEBI" id="CHEBI:133041"/>
        <dbReference type="EC" id="2.3.2.29"/>
    </reaction>
</comment>
<dbReference type="InterPro" id="IPR017138">
    <property type="entry name" value="Asp_Glu_LeuTrfase"/>
</dbReference>
<dbReference type="GO" id="GO:0008914">
    <property type="term" value="F:leucyl-tRNA--protein transferase activity"/>
    <property type="evidence" value="ECO:0007669"/>
    <property type="project" value="UniProtKB-UniRule"/>
</dbReference>
<dbReference type="RefSeq" id="WP_138592119.1">
    <property type="nucleotide sequence ID" value="NZ_PNBW01000016.1"/>
</dbReference>
<dbReference type="NCBIfam" id="NF002342">
    <property type="entry name" value="PRK01305.1-3"/>
    <property type="match status" value="1"/>
</dbReference>
<dbReference type="InterPro" id="IPR016181">
    <property type="entry name" value="Acyl_CoA_acyltransferase"/>
</dbReference>
<dbReference type="InterPro" id="IPR007472">
    <property type="entry name" value="N-end_Aminoacyl_Trfase_C"/>
</dbReference>
<dbReference type="Proteomes" id="UP000307164">
    <property type="component" value="Unassembled WGS sequence"/>
</dbReference>
<dbReference type="InterPro" id="IPR007471">
    <property type="entry name" value="N-end_Aminoacyl_Trfase_N"/>
</dbReference>
<name>A0A5S3V8Y4_9GAMM</name>
<dbReference type="PIRSF" id="PIRSF037208">
    <property type="entry name" value="ATE_pro_prd"/>
    <property type="match status" value="1"/>
</dbReference>
<comment type="subcellular location">
    <subcellularLocation>
        <location evidence="4">Cytoplasm</location>
    </subcellularLocation>
</comment>
<proteinExistence type="inferred from homology"/>
<evidence type="ECO:0000256" key="2">
    <source>
        <dbReference type="ARBA" id="ARBA00022679"/>
    </source>
</evidence>
<dbReference type="SUPFAM" id="SSF55729">
    <property type="entry name" value="Acyl-CoA N-acyltransferases (Nat)"/>
    <property type="match status" value="1"/>
</dbReference>
<evidence type="ECO:0000259" key="6">
    <source>
        <dbReference type="Pfam" id="PF04377"/>
    </source>
</evidence>
<reference evidence="7" key="3">
    <citation type="submission" date="2019-09" db="EMBL/GenBank/DDBJ databases">
        <title>Co-occurence of chitin degradation, pigmentation and bioactivity in marine Pseudoalteromonas.</title>
        <authorList>
            <person name="Sonnenschein E.C."/>
            <person name="Bech P.K."/>
        </authorList>
    </citation>
    <scope>NUCLEOTIDE SEQUENCE</scope>
    <source>
        <strain evidence="7">S3790</strain>
    </source>
</reference>
<keyword evidence="2 4" id="KW-0808">Transferase</keyword>
<keyword evidence="1 4" id="KW-0963">Cytoplasm</keyword>
<dbReference type="EMBL" id="PNBX01000048">
    <property type="protein sequence ID" value="TMO67836.1"/>
    <property type="molecule type" value="Genomic_DNA"/>
</dbReference>
<dbReference type="InterPro" id="IPR030700">
    <property type="entry name" value="N-end_Aminoacyl_Trfase"/>
</dbReference>
<comment type="caution">
    <text evidence="7">The sequence shown here is derived from an EMBL/GenBank/DDBJ whole genome shotgun (WGS) entry which is preliminary data.</text>
</comment>